<feature type="region of interest" description="Disordered" evidence="1">
    <location>
        <begin position="1089"/>
        <end position="1188"/>
    </location>
</feature>
<feature type="compositionally biased region" description="Basic and acidic residues" evidence="1">
    <location>
        <begin position="1245"/>
        <end position="1255"/>
    </location>
</feature>
<feature type="region of interest" description="Disordered" evidence="1">
    <location>
        <begin position="2764"/>
        <end position="2865"/>
    </location>
</feature>
<feature type="compositionally biased region" description="Polar residues" evidence="1">
    <location>
        <begin position="2816"/>
        <end position="2831"/>
    </location>
</feature>
<dbReference type="GO" id="GO:0005777">
    <property type="term" value="C:peroxisome"/>
    <property type="evidence" value="ECO:0007669"/>
    <property type="project" value="InterPro"/>
</dbReference>
<evidence type="ECO:0000256" key="1">
    <source>
        <dbReference type="SAM" id="MobiDB-lite"/>
    </source>
</evidence>
<feature type="compositionally biased region" description="Basic and acidic residues" evidence="1">
    <location>
        <begin position="3400"/>
        <end position="3412"/>
    </location>
</feature>
<comment type="caution">
    <text evidence="2">The sequence shown here is derived from an EMBL/GenBank/DDBJ whole genome shotgun (WGS) entry which is preliminary data.</text>
</comment>
<feature type="region of interest" description="Disordered" evidence="1">
    <location>
        <begin position="3812"/>
        <end position="3852"/>
    </location>
</feature>
<dbReference type="OrthoDB" id="43547at2759"/>
<feature type="region of interest" description="Disordered" evidence="1">
    <location>
        <begin position="2224"/>
        <end position="2246"/>
    </location>
</feature>
<dbReference type="EMBL" id="CAJFCW020000002">
    <property type="protein sequence ID" value="CAG9094298.1"/>
    <property type="molecule type" value="Genomic_DNA"/>
</dbReference>
<dbReference type="Proteomes" id="UP000614601">
    <property type="component" value="Unassembled WGS sequence"/>
</dbReference>
<feature type="compositionally biased region" description="Low complexity" evidence="1">
    <location>
        <begin position="2709"/>
        <end position="2721"/>
    </location>
</feature>
<dbReference type="PANTHER" id="PTHR14918:SF3">
    <property type="entry name" value="KICSTOR COMPLEX PROTEIN SZT2"/>
    <property type="match status" value="1"/>
</dbReference>
<feature type="compositionally biased region" description="Polar residues" evidence="1">
    <location>
        <begin position="3380"/>
        <end position="3399"/>
    </location>
</feature>
<feature type="compositionally biased region" description="Polar residues" evidence="1">
    <location>
        <begin position="3763"/>
        <end position="3774"/>
    </location>
</feature>
<protein>
    <submittedName>
        <fullName evidence="2">Uncharacterized protein</fullName>
    </submittedName>
</protein>
<organism evidence="2 3">
    <name type="scientific">Bursaphelenchus okinawaensis</name>
    <dbReference type="NCBI Taxonomy" id="465554"/>
    <lineage>
        <taxon>Eukaryota</taxon>
        <taxon>Metazoa</taxon>
        <taxon>Ecdysozoa</taxon>
        <taxon>Nematoda</taxon>
        <taxon>Chromadorea</taxon>
        <taxon>Rhabditida</taxon>
        <taxon>Tylenchina</taxon>
        <taxon>Tylenchomorpha</taxon>
        <taxon>Aphelenchoidea</taxon>
        <taxon>Aphelenchoididae</taxon>
        <taxon>Bursaphelenchus</taxon>
    </lineage>
</organism>
<evidence type="ECO:0000313" key="3">
    <source>
        <dbReference type="Proteomes" id="UP000614601"/>
    </source>
</evidence>
<feature type="region of interest" description="Disordered" evidence="1">
    <location>
        <begin position="2709"/>
        <end position="2740"/>
    </location>
</feature>
<dbReference type="PANTHER" id="PTHR14918">
    <property type="entry name" value="KICSTOR COMPLEX PROTEIN SZT2"/>
    <property type="match status" value="1"/>
</dbReference>
<feature type="region of interest" description="Disordered" evidence="1">
    <location>
        <begin position="2921"/>
        <end position="2957"/>
    </location>
</feature>
<sequence length="4188" mass="477633">MKSGLEETDEDAEELFMLMEGNQRVSRNVRAKWFFESLGKTFDLTQVHDQEDWDGVRLVGGLPKKPDQESNEVRVSSKTVVTYFSNCYRLIFVMDLSPSAFSTDETGPGSVFYTRILKTVTVCLENVVKNFTFPGTNMPFRPQIYVTFCAFSPFLCFTHESVLLQGVLLTEQTIDLVVNNLVKKFNSYVNGLCSYCQPYLNEWQTERRKFRRFANQVASCLYDDEGGMKEQLRQYGGFPKNAQEFKDNSAIGFIKSDWALIFMIRLGLMAVQMLPEHTQSNLVIVTDGICAIPDGEALQTLIGQLRSLTITCSFIQLEQYSLKGPSLGHVGFTDLFKFLARATFGQFLYEKDLSDTENGVLSFYHRAFLSWNFQRAYDMEASCLDSMEMLSLSNETTRIRKFSQTYFTSLYKLLYIRLREGYTIKNVSKFVRDNVEMLRVQLSLLWETRVTIDYVISVPWVENFQELAHIYAEMFVEGLVDGQMEFFTEHNDVDPLKNTVLRLLQIDGLLVRFHSFNRQQAFYQVPKELHGGNAALFEYRQGQLSIVESSKRLANKVFTKFWAPACNVDENLWQKLVHMHTIRLLLTEDDFLPRQMFTKHDRMKSMDEITCQTSSRRVIELLGKETSFTLVMDCVFVKFIKSKPDQPPDYFYIIRAVFDVPCVILKIAFLGGLSSRRRTDVVRELSSKICALSGQKNFILMTKSAELWMCDDRNKLVYSKTKRTYETPLARVINRPLERILVRYSRVPTDISNIVRLEDTTDSWEIREMVMHNAVAKYMSCRRVIWELKPVFPRLEKVSRNSMEFILEIVLRRRLKQGFNVAYGCNGIVNLTRQLKNATTGLTTVEQCVLFGPVYTDTELANKTKEASNEDNFECVNVKKMKDKLPKLWPRIATELWLEPKSRLDQYDDEDSDPAGINLVDIDRAKREELLKEDDSIVRALFTFDQLMHATESGLYAEEAHNLDKVASPNSKEHLSGAVDSYKEVFDPKSLMDHADQREFMLMPSLGYADNSNEDRKIADARLESLLKYVQSELTAYAECCVDALDDAFLWNFVEDCQQHFGINRFYSPNKSDVDTLINAENTLKLTKPSNRIVRSPVATSTRSEYSTDGYTNERDSNDSDTGLDEEKTDPFVDSPLNRSLSAVANDPSQDSTFTRNQTMSSLQSELSSQKRSTSVPAFSEPVKETLDSPTVNKSLLEAFNDAIAYSSSSLNDIGSGSSAGYDEGSPSRKPSGPGDKSRHASGQKQKEEKKDRKYSGSPVHKNMVKPTRTIEDLEKQHQTAMRQFPKSFGRLWDLRSKAESSPFGVLCRAKECQNNKLRMAERFVEDGFGKLQNAEIIVEDFINKSKISTLASLNQQLREKIESDSQALDEFYLRGLDIDTRPSSQRPEFTLQPFDLKSYAEQVFEEYMFTKAYVAATFVAIGQQVHVPKSVLQETTEYRSEHVSLEVGQIHSMMKDKCIHMNIYETIPNKLTNCNVDLDPLTLTPLPDPEIMRSLDSRKYFRLLNGCLSQFNEWKDCFQRLLSSYHFKKVPGLQDFYYFWPHGKPVIRFQNVDDVSSYFKDVFRAVGDNAKRDHTSRLDARNTIPSLQYEDDDVIQLSAADIWPLFIQFSIAVIGPEGEMDSFPVADVPNCLREISEKCDIRVLQPICEGINSHTELRVMVDMYILSWPLPTNSPFRLTDPHLTYARYQENQQYMAEMEDDFKYGTKTRHSSKHQDDNDSNKEECNVVIQDADYMPVQQRQEGLRRANEFLNQLPKVEHAAITQLHQALKRLISTELFFDYGRLCEQPSPAPQPTWDMLSSMFCFISQIARPTESEPFAIVNYPEATFQAYEQRLVLIGDVEDGVRRLGERLNGLNIEYVKLRQYDPQNPGSDFRMPEEYFSSQTLFDDDPNPFVFYASSVSDVEKLEEVLEERSNSSATRKSRASSCGLVLETVVRNVPEQKSSSEFSSEFSESETETIDMVQPLNDKDNNTEHGGNDLAGRRSRLKRQMKRYNSANSFYRTSSVASKAEGETSGEDEDDIRVISSGSDSQMSQTDGFFVGSDCGTLIAEDQVCSGEAALIVPHNTINNTSGGSGKVKDGFPIDWLKESGVYDENSDVSSDECSHKTLNDKKQAYRHDFWLLVHVRRGDQYKTSVYSFCRYNSPHKTLFDCAVSAVEKQIKVVNQQLLLNQLHQSEECDQLLLDSPDVIEKHNSANSQPQQRRQVTFFTHERMGNHVRNFMRLPSETENDKSSDEEDFPVSENDDEGILDTEWMHYARCKYPPGYFACDLVWHHWFEIHPRLQPTNRLHSGGTDIGLKAIRMGLEQFAVRNRPNMYVYKEQNGNVIYMKIFSCDESQLSSEFENVTADKRPQMPLRSRPGSHVLWAVYGIQNPSQDVAEGMRDMLQKKLDTKTLEEIQNVLSKNAQVRLDFSDAKFIQREPQQPAQVYFYAVPESVTIFQRALIGYVEQQLETFCTPPHVREQSGAFSVMAPHSPNPSGRRTHHHSMAWAFCPYVLKGMPKNPTDYTPKFYLLNKPPGEGKRDVGLACIEVKLLNSNLEWVSNPTQIESDDENMNPLNSYLQKSLQLTFRQRMAHLRNLATCTKVEDPTSQAGHNGMFQLNVWQNGNINLEELNDKFMVTIKQAVCDVLTEYGLLAMTMFEPTGAISHSGSFNVHNTNTQLLKGVTDPKEIAAIRAQQISQSKPEQIGGHRRHTVLGDRRRLAADTSNHNLQSHQQQQCPPSPVHQLHPQSQPNPPLNRMALQLDDEFMSKVTAAAVADYRYDQPSSPNPSSGGSNDFVKSDGSHPTPPQGSTPALSSTAMGIYGFYQHEDNMTPPSSISRNQPNTSGGNAPPRDQSPFGSTIGITNVNRSSSGSGGGDNARQVSPALHASVSATLGKSMDESQFQAQVQLPPRLASMGTHASSNVVTAAMNAVANLAKVEQSPTRPRQSTQKETAIATPPPQPPSRQSPTASPIPLDWMKVDFAQTAADWLEFSVNETKNEIHMESTVKRCALMLDCDGSARKIVQVVYDRLRPIFKTERLAICKCVAPTPGVQSSEYVTPSGRKLKTLNSVNNLLEPIEVDLGRAINIDEDEEIELVLVGYHEKQLTDLVKKPKDNRQSYASNRMYDDGTGGRIQRFNPVQESNCPRRRMLYLFARGETITMFLYNYTKDLCSKAKEVVKRTVLWHNARSRLLREVGLHKMGITHLNTLKNSDYNTYLSLTWQNPETLVRNDYPPDDVKYPDFSKIPKKYAQLLLKLYRFSDSAFVAKNFSADPFEDQTQQMLTLREDVRAKLNDHRLFDEIHKRLMNGNGELKEDALIRITSRSHHAHFVQSPLLLFTSWRYQIAQIRKNLASHVDISGIAADGGVRTSYPNLTTSKKAVPDEKQNVSILKSSFRVKNSSDSTPKNRSKTMTFSHTEKNLEPPDEIHKKPVNMVNSAPLHSVLSHPKIEDEFCMIKIQYMLVEDYVNYLQLIGLKLLRIHSEAHTQSYNLGYTAECTQAPNVWLYLAKPGGVIFAHVTFVEPYFAVRFLFWNASQLGDYFQSDQPIPQQQLDDMRQIELIKNDLIARCHVHSFTYDFHLRMVSKYLTGGQQVLFNRGYNTNAFLIDFLQYYGCRPPFALNCIYEERASFEDLKVTAHIVWEYFLNNEAQFGWEVVRIKNIEANEYMLVSKESREITGHRYTLITVIFNDTKPEFLHSHRIDLKLYVVMVAEEFKFSGNDAVMRRRAGSGEFTRKATSTESISTAYSVAMREQTYSGSNSSNASGTGGEFTRVERPNVLTDQPQPPSGTHVSRMEIFRNQISKEKEIKALDELIAFSTDELMYDVGLQPKQQRSSSSKQRRHFSGDAVREEMAKARAKNGSEPPIERGNLQKHESLIGSKMTLRSVSAETRKPDTRRNSDVVFSTVAASKRFGGSLTKLNFSDKMDEVWKQPEGSDNSFVSFDASSHDKERLSIQKSPMRRHHQAYLDGLLKRQSDAVLPPEQVTYVHYLSNQQRRLQHLLEESAKIKKEELNAFVRDEADRICYINSLWKRLHSVKTASETRKPHTTTLFTTKNDSGGDASSFKSLMSDMTFDELEAMLNVVRVEEIGHEEPRVEALLKDLNFTRFIKYVKSTNDLGMHCRYFDHPNKRIIVFLTPGEEEESALMLVEKAEAAKLKLLLLIKESSKDIRIPNPSKVYRHFEHIVNFIGSFGLLDLVSHVPILP</sequence>
<dbReference type="InterPro" id="IPR033228">
    <property type="entry name" value="SZT2"/>
</dbReference>
<evidence type="ECO:0000313" key="2">
    <source>
        <dbReference type="EMBL" id="CAD5211766.1"/>
    </source>
</evidence>
<name>A0A811K7R1_9BILA</name>
<feature type="compositionally biased region" description="Basic and acidic residues" evidence="1">
    <location>
        <begin position="1968"/>
        <end position="1978"/>
    </location>
</feature>
<proteinExistence type="predicted"/>
<dbReference type="EMBL" id="CAJFDH010000002">
    <property type="protein sequence ID" value="CAD5211766.1"/>
    <property type="molecule type" value="Genomic_DNA"/>
</dbReference>
<accession>A0A811K7R1</accession>
<feature type="region of interest" description="Disordered" evidence="1">
    <location>
        <begin position="1943"/>
        <end position="1987"/>
    </location>
</feature>
<feature type="compositionally biased region" description="Polar residues" evidence="1">
    <location>
        <begin position="2840"/>
        <end position="2852"/>
    </location>
</feature>
<feature type="compositionally biased region" description="Polar residues" evidence="1">
    <location>
        <begin position="1137"/>
        <end position="1177"/>
    </location>
</feature>
<feature type="compositionally biased region" description="Acidic residues" evidence="1">
    <location>
        <begin position="2235"/>
        <end position="2246"/>
    </location>
</feature>
<feature type="compositionally biased region" description="Polar residues" evidence="1">
    <location>
        <begin position="2924"/>
        <end position="2936"/>
    </location>
</feature>
<feature type="compositionally biased region" description="Polar residues" evidence="1">
    <location>
        <begin position="1098"/>
        <end position="1111"/>
    </location>
</feature>
<feature type="region of interest" description="Disordered" evidence="1">
    <location>
        <begin position="1217"/>
        <end position="1264"/>
    </location>
</feature>
<feature type="compositionally biased region" description="Low complexity" evidence="1">
    <location>
        <begin position="2767"/>
        <end position="2778"/>
    </location>
</feature>
<feature type="region of interest" description="Disordered" evidence="1">
    <location>
        <begin position="3380"/>
        <end position="3412"/>
    </location>
</feature>
<feature type="region of interest" description="Disordered" evidence="1">
    <location>
        <begin position="3739"/>
        <end position="3774"/>
    </location>
</feature>
<keyword evidence="3" id="KW-1185">Reference proteome</keyword>
<feature type="compositionally biased region" description="Basic and acidic residues" evidence="1">
    <location>
        <begin position="3827"/>
        <end position="3838"/>
    </location>
</feature>
<gene>
    <name evidence="2" type="ORF">BOKJ2_LOCUS3858</name>
</gene>
<reference evidence="2" key="1">
    <citation type="submission" date="2020-09" db="EMBL/GenBank/DDBJ databases">
        <authorList>
            <person name="Kikuchi T."/>
        </authorList>
    </citation>
    <scope>NUCLEOTIDE SEQUENCE</scope>
    <source>
        <strain evidence="2">SH1</strain>
    </source>
</reference>
<dbReference type="Proteomes" id="UP000783686">
    <property type="component" value="Unassembled WGS sequence"/>
</dbReference>